<dbReference type="GO" id="GO:0030151">
    <property type="term" value="F:molybdenum ion binding"/>
    <property type="evidence" value="ECO:0007669"/>
    <property type="project" value="InterPro"/>
</dbReference>
<dbReference type="InterPro" id="IPR011037">
    <property type="entry name" value="Pyrv_Knase-like_insert_dom_sf"/>
</dbReference>
<dbReference type="Gene3D" id="2.40.33.20">
    <property type="entry name" value="PK beta-barrel domain-like"/>
    <property type="match status" value="1"/>
</dbReference>
<evidence type="ECO:0000313" key="2">
    <source>
        <dbReference type="EMBL" id="TXB62645.1"/>
    </source>
</evidence>
<gene>
    <name evidence="2" type="ORF">FRY97_12960</name>
</gene>
<evidence type="ECO:0000259" key="1">
    <source>
        <dbReference type="PROSITE" id="PS51340"/>
    </source>
</evidence>
<dbReference type="EMBL" id="VOOR01000026">
    <property type="protein sequence ID" value="TXB62645.1"/>
    <property type="molecule type" value="Genomic_DNA"/>
</dbReference>
<keyword evidence="3" id="KW-1185">Reference proteome</keyword>
<dbReference type="RefSeq" id="WP_147167970.1">
    <property type="nucleotide sequence ID" value="NZ_VOOR01000026.1"/>
</dbReference>
<accession>A0A5C6RL21</accession>
<dbReference type="AlphaFoldDB" id="A0A5C6RL21"/>
<dbReference type="Pfam" id="PF03473">
    <property type="entry name" value="MOSC"/>
    <property type="match status" value="1"/>
</dbReference>
<dbReference type="PROSITE" id="PS51340">
    <property type="entry name" value="MOSC"/>
    <property type="match status" value="1"/>
</dbReference>
<dbReference type="InterPro" id="IPR005302">
    <property type="entry name" value="MoCF_Sase_C"/>
</dbReference>
<dbReference type="SUPFAM" id="SSF50800">
    <property type="entry name" value="PK beta-barrel domain-like"/>
    <property type="match status" value="1"/>
</dbReference>
<comment type="caution">
    <text evidence="2">The sequence shown here is derived from an EMBL/GenBank/DDBJ whole genome shotgun (WGS) entry which is preliminary data.</text>
</comment>
<sequence>MKDDLKGLRSRIPQLGRVDWIGIRPGKRAQVEARGAVRVTAEGGLEEDHYSRKGGKRQVTLIQAEHLSTIGKLLGQGPVDPALTRRNLVVSGINLLALKGRAIRIGEEVELQITGDCHPCSRMEENLGDGGYSAMRGLGGLTAQVVRGGLLREGDAVSVC</sequence>
<reference evidence="2 3" key="1">
    <citation type="submission" date="2019-08" db="EMBL/GenBank/DDBJ databases">
        <title>Genome of Phaeodactylibacter luteus.</title>
        <authorList>
            <person name="Bowman J.P."/>
        </authorList>
    </citation>
    <scope>NUCLEOTIDE SEQUENCE [LARGE SCALE GENOMIC DNA]</scope>
    <source>
        <strain evidence="2 3">KCTC 42180</strain>
    </source>
</reference>
<dbReference type="PANTHER" id="PTHR36930:SF1">
    <property type="entry name" value="MOSC DOMAIN-CONTAINING PROTEIN"/>
    <property type="match status" value="1"/>
</dbReference>
<dbReference type="OrthoDB" id="1550913at2"/>
<organism evidence="2 3">
    <name type="scientific">Phaeodactylibacter luteus</name>
    <dbReference type="NCBI Taxonomy" id="1564516"/>
    <lineage>
        <taxon>Bacteria</taxon>
        <taxon>Pseudomonadati</taxon>
        <taxon>Bacteroidota</taxon>
        <taxon>Saprospiria</taxon>
        <taxon>Saprospirales</taxon>
        <taxon>Haliscomenobacteraceae</taxon>
        <taxon>Phaeodactylibacter</taxon>
    </lineage>
</organism>
<name>A0A5C6RL21_9BACT</name>
<dbReference type="GO" id="GO:0003824">
    <property type="term" value="F:catalytic activity"/>
    <property type="evidence" value="ECO:0007669"/>
    <property type="project" value="InterPro"/>
</dbReference>
<dbReference type="InterPro" id="IPR052716">
    <property type="entry name" value="MOSC_domain"/>
</dbReference>
<evidence type="ECO:0000313" key="3">
    <source>
        <dbReference type="Proteomes" id="UP000321580"/>
    </source>
</evidence>
<protein>
    <submittedName>
        <fullName evidence="2">MOSC domain-containing protein</fullName>
    </submittedName>
</protein>
<dbReference type="GO" id="GO:0030170">
    <property type="term" value="F:pyridoxal phosphate binding"/>
    <property type="evidence" value="ECO:0007669"/>
    <property type="project" value="InterPro"/>
</dbReference>
<feature type="domain" description="MOSC" evidence="1">
    <location>
        <begin position="31"/>
        <end position="160"/>
    </location>
</feature>
<dbReference type="Proteomes" id="UP000321580">
    <property type="component" value="Unassembled WGS sequence"/>
</dbReference>
<dbReference type="PANTHER" id="PTHR36930">
    <property type="entry name" value="METAL-SULFUR CLUSTER BIOSYNTHESIS PROTEINS YUAD-RELATED"/>
    <property type="match status" value="1"/>
</dbReference>
<proteinExistence type="predicted"/>